<name>A0AA37PY62_9MYCO</name>
<evidence type="ECO:0000313" key="2">
    <source>
        <dbReference type="EMBL" id="GLB86425.1"/>
    </source>
</evidence>
<dbReference type="InterPro" id="IPR025442">
    <property type="entry name" value="DUF4185"/>
</dbReference>
<proteinExistence type="predicted"/>
<comment type="caution">
    <text evidence="2">The sequence shown here is derived from an EMBL/GenBank/DDBJ whole genome shotgun (WGS) entry which is preliminary data.</text>
</comment>
<evidence type="ECO:0000313" key="3">
    <source>
        <dbReference type="Proteomes" id="UP001165663"/>
    </source>
</evidence>
<sequence>MVRLPNGSQVAVFGDCFGGDRVGAGPHYPSTAVPVTFDEGGRPVFGAPLTGPRGSRNPLFVPPRRARGFNTLPAGAVDLADRTYLLVVGTHALRPAGGSWLVKVTDDPSSGWRPVRGSWRPGDYAGGGQSQISGYRAEDGYVYIVADSFDRTRPVTLYRTEPARFTNRSAWQPYVRFADGGLGWGTPRQAAVGLSATNFGELSFRQVDGAAVLAGFNVRSGPDGAVEIWVADHPTEIFRRGRRTVLMQQSDPHGPNFVPQNYGGYILPGSSLDRMKIFASQWNTLTDERGVPLGAPYNTQLVVANVRRFRSSPL</sequence>
<dbReference type="AlphaFoldDB" id="A0AA37PY62"/>
<reference evidence="2" key="1">
    <citation type="submission" date="2022-07" db="EMBL/GenBank/DDBJ databases">
        <title>Mycobacterium kiyosense sp. nov., scotochromogenic slow-glowing species isolated from respiratory specimens.</title>
        <authorList>
            <person name="Fukano H."/>
            <person name="Kazumi Y."/>
            <person name="Sakagami N."/>
            <person name="Ato M."/>
            <person name="Mitarai S."/>
            <person name="Hoshino Y."/>
        </authorList>
    </citation>
    <scope>NUCLEOTIDE SEQUENCE</scope>
    <source>
        <strain evidence="2">SRL2020-028</strain>
    </source>
</reference>
<gene>
    <name evidence="2" type="ORF">SRL2020028_56810</name>
</gene>
<dbReference type="Pfam" id="PF13810">
    <property type="entry name" value="DUF4185"/>
    <property type="match status" value="1"/>
</dbReference>
<dbReference type="EMBL" id="BRXE01000140">
    <property type="protein sequence ID" value="GLB86425.1"/>
    <property type="molecule type" value="Genomic_DNA"/>
</dbReference>
<feature type="domain" description="DUF4185" evidence="1">
    <location>
        <begin position="6"/>
        <end position="299"/>
    </location>
</feature>
<evidence type="ECO:0000259" key="1">
    <source>
        <dbReference type="Pfam" id="PF13810"/>
    </source>
</evidence>
<dbReference type="Proteomes" id="UP001165663">
    <property type="component" value="Unassembled WGS sequence"/>
</dbReference>
<accession>A0AA37PY62</accession>
<protein>
    <recommendedName>
        <fullName evidence="1">DUF4185 domain-containing protein</fullName>
    </recommendedName>
</protein>
<organism evidence="2 3">
    <name type="scientific">Mycobacterium kiyosense</name>
    <dbReference type="NCBI Taxonomy" id="2871094"/>
    <lineage>
        <taxon>Bacteria</taxon>
        <taxon>Bacillati</taxon>
        <taxon>Actinomycetota</taxon>
        <taxon>Actinomycetes</taxon>
        <taxon>Mycobacteriales</taxon>
        <taxon>Mycobacteriaceae</taxon>
        <taxon>Mycobacterium</taxon>
    </lineage>
</organism>